<feature type="non-terminal residue" evidence="2">
    <location>
        <position position="1"/>
    </location>
</feature>
<evidence type="ECO:0000313" key="3">
    <source>
        <dbReference type="Proteomes" id="UP000663865"/>
    </source>
</evidence>
<gene>
    <name evidence="2" type="ORF">KIK155_LOCUS5864</name>
</gene>
<accession>A0A817YB55</accession>
<reference evidence="2" key="1">
    <citation type="submission" date="2021-02" db="EMBL/GenBank/DDBJ databases">
        <authorList>
            <person name="Nowell W R."/>
        </authorList>
    </citation>
    <scope>NUCLEOTIDE SEQUENCE</scope>
</reference>
<evidence type="ECO:0000256" key="1">
    <source>
        <dbReference type="SAM" id="Phobius"/>
    </source>
</evidence>
<dbReference type="AlphaFoldDB" id="A0A817YB55"/>
<dbReference type="EMBL" id="CAJNYV010000709">
    <property type="protein sequence ID" value="CAF3376310.1"/>
    <property type="molecule type" value="Genomic_DNA"/>
</dbReference>
<feature type="transmembrane region" description="Helical" evidence="1">
    <location>
        <begin position="6"/>
        <end position="34"/>
    </location>
</feature>
<name>A0A817YB55_9BILA</name>
<dbReference type="Proteomes" id="UP000663865">
    <property type="component" value="Unassembled WGS sequence"/>
</dbReference>
<protein>
    <submittedName>
        <fullName evidence="2">Uncharacterized protein</fullName>
    </submittedName>
</protein>
<keyword evidence="1" id="KW-0812">Transmembrane</keyword>
<comment type="caution">
    <text evidence="2">The sequence shown here is derived from an EMBL/GenBank/DDBJ whole genome shotgun (WGS) entry which is preliminary data.</text>
</comment>
<keyword evidence="1" id="KW-0472">Membrane</keyword>
<organism evidence="2 3">
    <name type="scientific">Rotaria socialis</name>
    <dbReference type="NCBI Taxonomy" id="392032"/>
    <lineage>
        <taxon>Eukaryota</taxon>
        <taxon>Metazoa</taxon>
        <taxon>Spiralia</taxon>
        <taxon>Gnathifera</taxon>
        <taxon>Rotifera</taxon>
        <taxon>Eurotatoria</taxon>
        <taxon>Bdelloidea</taxon>
        <taxon>Philodinida</taxon>
        <taxon>Philodinidae</taxon>
        <taxon>Rotaria</taxon>
    </lineage>
</organism>
<keyword evidence="1" id="KW-1133">Transmembrane helix</keyword>
<evidence type="ECO:0000313" key="2">
    <source>
        <dbReference type="EMBL" id="CAF3376310.1"/>
    </source>
</evidence>
<proteinExistence type="predicted"/>
<sequence>TTTSDYIPLILGLSLGLGLPLLIIIGVLISCCLCRNDDLEMKNQLELKNINDTSRDAAHALSVWDENPEPLSLDNSKNDDQDASFDLGPMATTIISFVSPSTNSLTTEGAVERVALPLFPPTLTQQHKSVLLKAYFKQRQQSEG</sequence>